<dbReference type="OrthoDB" id="5976774at2759"/>
<comment type="similarity">
    <text evidence="1">Belongs to the C19orf12 family.</text>
</comment>
<name>A0A6J2USC8_CHACN</name>
<evidence type="ECO:0000313" key="3">
    <source>
        <dbReference type="RefSeq" id="XP_030622247.1"/>
    </source>
</evidence>
<dbReference type="GeneID" id="115805717"/>
<reference evidence="3" key="1">
    <citation type="submission" date="2025-08" db="UniProtKB">
        <authorList>
            <consortium name="RefSeq"/>
        </authorList>
    </citation>
    <scope>IDENTIFICATION</scope>
</reference>
<dbReference type="Proteomes" id="UP000504632">
    <property type="component" value="Chromosome 2"/>
</dbReference>
<evidence type="ECO:0000256" key="1">
    <source>
        <dbReference type="ARBA" id="ARBA00029457"/>
    </source>
</evidence>
<sequence length="141" mass="14666">MAPRMDDIMGLCCKLSADKQIKAAVKNSTKGAAVAGGTAFLGGLLGGPPGIALGGAVGGLLGCWMTSGQFKPVPQILMELPPTHRQKLCTDVMAVLGTLDWTDLAQLIALVMGNPTLQQQVTAALISFVTKELRAEIQYGD</sequence>
<dbReference type="RefSeq" id="XP_030622247.1">
    <property type="nucleotide sequence ID" value="XM_030766387.1"/>
</dbReference>
<dbReference type="PANTHER" id="PTHR31493">
    <property type="entry name" value="NAZO FAMILY MEMBER"/>
    <property type="match status" value="1"/>
</dbReference>
<accession>A0A6J2USC8</accession>
<gene>
    <name evidence="3" type="primary">LOC115805717</name>
</gene>
<dbReference type="Pfam" id="PF20721">
    <property type="entry name" value="C19orf12"/>
    <property type="match status" value="1"/>
</dbReference>
<protein>
    <submittedName>
        <fullName evidence="3">Protein C19orf12 homolog</fullName>
    </submittedName>
</protein>
<organism evidence="2 3">
    <name type="scientific">Chanos chanos</name>
    <name type="common">Milkfish</name>
    <name type="synonym">Mugil chanos</name>
    <dbReference type="NCBI Taxonomy" id="29144"/>
    <lineage>
        <taxon>Eukaryota</taxon>
        <taxon>Metazoa</taxon>
        <taxon>Chordata</taxon>
        <taxon>Craniata</taxon>
        <taxon>Vertebrata</taxon>
        <taxon>Euteleostomi</taxon>
        <taxon>Actinopterygii</taxon>
        <taxon>Neopterygii</taxon>
        <taxon>Teleostei</taxon>
        <taxon>Ostariophysi</taxon>
        <taxon>Gonorynchiformes</taxon>
        <taxon>Chanidae</taxon>
        <taxon>Chanos</taxon>
    </lineage>
</organism>
<dbReference type="PANTHER" id="PTHR31493:SF1">
    <property type="entry name" value="PROTEIN C19ORF12"/>
    <property type="match status" value="1"/>
</dbReference>
<dbReference type="InParanoid" id="A0A6J2USC8"/>
<proteinExistence type="inferred from homology"/>
<keyword evidence="2" id="KW-1185">Reference proteome</keyword>
<evidence type="ECO:0000313" key="2">
    <source>
        <dbReference type="Proteomes" id="UP000504632"/>
    </source>
</evidence>
<dbReference type="InterPro" id="IPR033369">
    <property type="entry name" value="C19orf12"/>
</dbReference>
<dbReference type="AlphaFoldDB" id="A0A6J2USC8"/>
<dbReference type="FunCoup" id="A0A6J2USC8">
    <property type="interactions" value="1"/>
</dbReference>